<dbReference type="RefSeq" id="WP_125127755.1">
    <property type="nucleotide sequence ID" value="NZ_RHJS01000002.1"/>
</dbReference>
<evidence type="ECO:0000313" key="1">
    <source>
        <dbReference type="EMBL" id="RRK32260.1"/>
    </source>
</evidence>
<sequence>MNEKITEIYNTMIQRTKFTDETSREMEKKLKELLKKEESQMEPLEYEQYRNKLFEAVSIAEEAGFVKGFRYAVLLMAECFVTDDMAVKQ</sequence>
<name>A0A3R8L0C0_9FIRM</name>
<proteinExistence type="predicted"/>
<accession>A0A3R8L0C0</accession>
<keyword evidence="2" id="KW-1185">Reference proteome</keyword>
<gene>
    <name evidence="1" type="ORF">EBB54_13470</name>
</gene>
<protein>
    <submittedName>
        <fullName evidence="1">Uncharacterized protein</fullName>
    </submittedName>
</protein>
<dbReference type="Proteomes" id="UP000274920">
    <property type="component" value="Unassembled WGS sequence"/>
</dbReference>
<reference evidence="1" key="1">
    <citation type="submission" date="2018-10" db="EMBL/GenBank/DDBJ databases">
        <title>Schaedlerella arabinophila gen. nov. sp. nov., isolated from the mouse intestinal tract and comparative analysis with the genome of the closely related altered Schaedler flora strain ASF502.</title>
        <authorList>
            <person name="Miyake S."/>
            <person name="Soh M."/>
            <person name="Seedorf H."/>
        </authorList>
    </citation>
    <scope>NUCLEOTIDE SEQUENCE [LARGE SCALE GENOMIC DNA]</scope>
    <source>
        <strain evidence="1">DSM 106076</strain>
    </source>
</reference>
<organism evidence="1 2">
    <name type="scientific">Schaedlerella arabinosiphila</name>
    <dbReference type="NCBI Taxonomy" id="2044587"/>
    <lineage>
        <taxon>Bacteria</taxon>
        <taxon>Bacillati</taxon>
        <taxon>Bacillota</taxon>
        <taxon>Clostridia</taxon>
        <taxon>Lachnospirales</taxon>
        <taxon>Lachnospiraceae</taxon>
        <taxon>Schaedlerella</taxon>
    </lineage>
</organism>
<dbReference type="AlphaFoldDB" id="A0A3R8L0C0"/>
<evidence type="ECO:0000313" key="2">
    <source>
        <dbReference type="Proteomes" id="UP000274920"/>
    </source>
</evidence>
<dbReference type="EMBL" id="RHJS01000002">
    <property type="protein sequence ID" value="RRK32260.1"/>
    <property type="molecule type" value="Genomic_DNA"/>
</dbReference>
<comment type="caution">
    <text evidence="1">The sequence shown here is derived from an EMBL/GenBank/DDBJ whole genome shotgun (WGS) entry which is preliminary data.</text>
</comment>